<dbReference type="EMBL" id="CAJNOB010000045">
    <property type="protein sequence ID" value="CAF0702439.1"/>
    <property type="molecule type" value="Genomic_DNA"/>
</dbReference>
<accession>A0A8J2BRS4</accession>
<dbReference type="AlphaFoldDB" id="A0A8J2BRS4"/>
<keyword evidence="3" id="KW-1185">Reference proteome</keyword>
<evidence type="ECO:0000256" key="1">
    <source>
        <dbReference type="SAM" id="MobiDB-lite"/>
    </source>
</evidence>
<reference evidence="2" key="1">
    <citation type="submission" date="2021-02" db="EMBL/GenBank/DDBJ databases">
        <authorList>
            <person name="Cremers G."/>
            <person name="Picone N."/>
        </authorList>
    </citation>
    <scope>NUCLEOTIDE SEQUENCE</scope>
    <source>
        <strain evidence="2">PQ17</strain>
    </source>
</reference>
<protein>
    <submittedName>
        <fullName evidence="2">Uncharacterized protein</fullName>
    </submittedName>
</protein>
<proteinExistence type="predicted"/>
<evidence type="ECO:0000313" key="2">
    <source>
        <dbReference type="EMBL" id="CAF0702439.1"/>
    </source>
</evidence>
<sequence length="180" mass="19914">MLRLRPRGDPTGPLRELDHDRSNQEGKTRPEAGGIRGKVPLGAGPEAVAGIGERRNTAPFCLVTRRLAGAVGIDPNEDHLGLAATDPFGHLGRMRRTRLNFYGKKHPKGSKRFFPRACEGWPRSWAESHRTLAIGRLDFRKKKARAGVSGSRLGSLCSFCSFPLRRSRLLMAAFFAPESR</sequence>
<feature type="region of interest" description="Disordered" evidence="1">
    <location>
        <begin position="1"/>
        <end position="42"/>
    </location>
</feature>
<evidence type="ECO:0000313" key="3">
    <source>
        <dbReference type="Proteomes" id="UP000663859"/>
    </source>
</evidence>
<gene>
    <name evidence="2" type="ORF">MPNT_50075</name>
</gene>
<dbReference type="Proteomes" id="UP000663859">
    <property type="component" value="Unassembled WGS sequence"/>
</dbReference>
<comment type="caution">
    <text evidence="2">The sequence shown here is derived from an EMBL/GenBank/DDBJ whole genome shotgun (WGS) entry which is preliminary data.</text>
</comment>
<organism evidence="2 3">
    <name type="scientific">Candidatus Methylacidithermus pantelleriae</name>
    <dbReference type="NCBI Taxonomy" id="2744239"/>
    <lineage>
        <taxon>Bacteria</taxon>
        <taxon>Pseudomonadati</taxon>
        <taxon>Verrucomicrobiota</taxon>
        <taxon>Methylacidiphilae</taxon>
        <taxon>Methylacidiphilales</taxon>
        <taxon>Methylacidiphilaceae</taxon>
        <taxon>Candidatus Methylacidithermus</taxon>
    </lineage>
</organism>
<name>A0A8J2BRS4_9BACT</name>
<feature type="compositionally biased region" description="Basic and acidic residues" evidence="1">
    <location>
        <begin position="15"/>
        <end position="30"/>
    </location>
</feature>